<sequence length="678" mass="78640">MEPLTCGEYFEPDCELFDLITVYELVLRGPHSPNVPVGISLQKVGASGNVIHCGWIKEESRAPIDYWLQLGTRPVRCTPCGYRQRWVGRDSYNQPAEWQKGWARWWLKSDIEGVGLSQNEDSERGENNEGSEHEVRGGANPQGIHVVETVAHSSINGCKMNHNVSANALRSSIQKSFVFIFHISRNFRNHPSSLLEGLCLHVPPLLGYLKLAMKNSKGLCLRVPPLSEHKIAPLINTLKTLFSIHYKNIEYFLGLTKRPLRQSRILPPQGQPPSTFHSFRFLPIELRTTVWNFAEDSRSGRLIEVYNIPNHYTITGRPTSFEWHAVPCGCKKRCFEPPLARVNHESRNVALKRRSKCFGQWVDWDKDIIFIGSRVGHLHNTGFLHALEVQNCREKLKYLAIDIECWEKSQLFPCRRRTECTPAAMISRLPRLQKLVFAHASGAWRDGTEFEVQHPGHFHDMWRNFDIVEDGMKANFDDLVESEEEKHEEWILENYYKGIDIQKALPESVDKWRCYDDSHVEIGESPGSYRPDHFDQYNHHHGGSCGTALIKFEKIENAYWWGPDDYENDYYFLKDCIQNEMNKLRSISGKKVHGDPDYNTWKQPEIDYALIRRTAPSCFTEDWEGLEREWMYFGEALWAAGHPKSYKARDKSKDYPAGQHLQSYKKLYPANQRWRFNG</sequence>
<dbReference type="AlphaFoldDB" id="G2Y582"/>
<dbReference type="Proteomes" id="UP000008177">
    <property type="component" value="Unplaced contigs"/>
</dbReference>
<feature type="region of interest" description="Disordered" evidence="1">
    <location>
        <begin position="117"/>
        <end position="139"/>
    </location>
</feature>
<dbReference type="PANTHER" id="PTHR35910:SF6">
    <property type="entry name" value="2EXR DOMAIN-CONTAINING PROTEIN"/>
    <property type="match status" value="1"/>
</dbReference>
<dbReference type="EMBL" id="FQ790287">
    <property type="protein sequence ID" value="CCD47822.1"/>
    <property type="molecule type" value="Genomic_DNA"/>
</dbReference>
<evidence type="ECO:0000313" key="3">
    <source>
        <dbReference type="EMBL" id="CCD47822.1"/>
    </source>
</evidence>
<reference evidence="4" key="1">
    <citation type="journal article" date="2011" name="PLoS Genet.">
        <title>Genomic analysis of the necrotrophic fungal pathogens Sclerotinia sclerotiorum and Botrytis cinerea.</title>
        <authorList>
            <person name="Amselem J."/>
            <person name="Cuomo C.A."/>
            <person name="van Kan J.A."/>
            <person name="Viaud M."/>
            <person name="Benito E.P."/>
            <person name="Couloux A."/>
            <person name="Coutinho P.M."/>
            <person name="de Vries R.P."/>
            <person name="Dyer P.S."/>
            <person name="Fillinger S."/>
            <person name="Fournier E."/>
            <person name="Gout L."/>
            <person name="Hahn M."/>
            <person name="Kohn L."/>
            <person name="Lapalu N."/>
            <person name="Plummer K.M."/>
            <person name="Pradier J.M."/>
            <person name="Quevillon E."/>
            <person name="Sharon A."/>
            <person name="Simon A."/>
            <person name="ten Have A."/>
            <person name="Tudzynski B."/>
            <person name="Tudzynski P."/>
            <person name="Wincker P."/>
            <person name="Andrew M."/>
            <person name="Anthouard V."/>
            <person name="Beever R.E."/>
            <person name="Beffa R."/>
            <person name="Benoit I."/>
            <person name="Bouzid O."/>
            <person name="Brault B."/>
            <person name="Chen Z."/>
            <person name="Choquer M."/>
            <person name="Collemare J."/>
            <person name="Cotton P."/>
            <person name="Danchin E.G."/>
            <person name="Da Silva C."/>
            <person name="Gautier A."/>
            <person name="Giraud C."/>
            <person name="Giraud T."/>
            <person name="Gonzalez C."/>
            <person name="Grossetete S."/>
            <person name="Guldener U."/>
            <person name="Henrissat B."/>
            <person name="Howlett B.J."/>
            <person name="Kodira C."/>
            <person name="Kretschmer M."/>
            <person name="Lappartient A."/>
            <person name="Leroch M."/>
            <person name="Levis C."/>
            <person name="Mauceli E."/>
            <person name="Neuveglise C."/>
            <person name="Oeser B."/>
            <person name="Pearson M."/>
            <person name="Poulain J."/>
            <person name="Poussereau N."/>
            <person name="Quesneville H."/>
            <person name="Rascle C."/>
            <person name="Schumacher J."/>
            <person name="Segurens B."/>
            <person name="Sexton A."/>
            <person name="Silva E."/>
            <person name="Sirven C."/>
            <person name="Soanes D.M."/>
            <person name="Talbot N.J."/>
            <person name="Templeton M."/>
            <person name="Yandava C."/>
            <person name="Yarden O."/>
            <person name="Zeng Q."/>
            <person name="Rollins J.A."/>
            <person name="Lebrun M.H."/>
            <person name="Dickman M."/>
        </authorList>
    </citation>
    <scope>NUCLEOTIDE SEQUENCE [LARGE SCALE GENOMIC DNA]</scope>
    <source>
        <strain evidence="4">T4</strain>
    </source>
</reference>
<feature type="domain" description="2EXR" evidence="2">
    <location>
        <begin position="276"/>
        <end position="369"/>
    </location>
</feature>
<feature type="compositionally biased region" description="Basic and acidic residues" evidence="1">
    <location>
        <begin position="121"/>
        <end position="136"/>
    </location>
</feature>
<dbReference type="InParanoid" id="G2Y582"/>
<dbReference type="HOGENOM" id="CLU_405432_0_0_1"/>
<proteinExistence type="predicted"/>
<gene>
    <name evidence="3" type="ORF">BofuT4_P038020.1</name>
</gene>
<evidence type="ECO:0000313" key="4">
    <source>
        <dbReference type="Proteomes" id="UP000008177"/>
    </source>
</evidence>
<name>G2Y582_BOTF4</name>
<dbReference type="PANTHER" id="PTHR35910">
    <property type="entry name" value="2EXR DOMAIN-CONTAINING PROTEIN"/>
    <property type="match status" value="1"/>
</dbReference>
<dbReference type="Pfam" id="PF20150">
    <property type="entry name" value="2EXR"/>
    <property type="match status" value="1"/>
</dbReference>
<accession>G2Y582</accession>
<protein>
    <recommendedName>
        <fullName evidence="2">2EXR domain-containing protein</fullName>
    </recommendedName>
</protein>
<organism evidence="3 4">
    <name type="scientific">Botryotinia fuckeliana (strain T4)</name>
    <name type="common">Noble rot fungus</name>
    <name type="synonym">Botrytis cinerea</name>
    <dbReference type="NCBI Taxonomy" id="999810"/>
    <lineage>
        <taxon>Eukaryota</taxon>
        <taxon>Fungi</taxon>
        <taxon>Dikarya</taxon>
        <taxon>Ascomycota</taxon>
        <taxon>Pezizomycotina</taxon>
        <taxon>Leotiomycetes</taxon>
        <taxon>Helotiales</taxon>
        <taxon>Sclerotiniaceae</taxon>
        <taxon>Botrytis</taxon>
    </lineage>
</organism>
<evidence type="ECO:0000259" key="2">
    <source>
        <dbReference type="Pfam" id="PF20150"/>
    </source>
</evidence>
<dbReference type="OrthoDB" id="3473305at2759"/>
<evidence type="ECO:0000256" key="1">
    <source>
        <dbReference type="SAM" id="MobiDB-lite"/>
    </source>
</evidence>
<dbReference type="InterPro" id="IPR045518">
    <property type="entry name" value="2EXR"/>
</dbReference>